<keyword evidence="5" id="KW-0456">Lyase</keyword>
<name>A0A3E2TKK8_9FIRM</name>
<organism evidence="5 6">
    <name type="scientific">Anaerococcus nagyae</name>
    <dbReference type="NCBI Taxonomy" id="1755241"/>
    <lineage>
        <taxon>Bacteria</taxon>
        <taxon>Bacillati</taxon>
        <taxon>Bacillota</taxon>
        <taxon>Tissierellia</taxon>
        <taxon>Tissierellales</taxon>
        <taxon>Peptoniphilaceae</taxon>
        <taxon>Anaerococcus</taxon>
    </lineage>
</organism>
<accession>A0A3E2TKK8</accession>
<comment type="caution">
    <text evidence="5">The sequence shown here is derived from an EMBL/GenBank/DDBJ whole genome shotgun (WGS) entry which is preliminary data.</text>
</comment>
<dbReference type="EC" id="2.7.7.61" evidence="1"/>
<reference evidence="5 6" key="1">
    <citation type="submission" date="2018-08" db="EMBL/GenBank/DDBJ databases">
        <title>A genome reference for cultivated species of the human gut microbiota.</title>
        <authorList>
            <person name="Zou Y."/>
            <person name="Xue W."/>
            <person name="Luo G."/>
        </authorList>
    </citation>
    <scope>NUCLEOTIDE SEQUENCE [LARGE SCALE GENOMIC DNA]</scope>
    <source>
        <strain evidence="5 6">OF01-3</strain>
    </source>
</reference>
<evidence type="ECO:0000313" key="5">
    <source>
        <dbReference type="EMBL" id="RGB77894.1"/>
    </source>
</evidence>
<dbReference type="Proteomes" id="UP000261011">
    <property type="component" value="Unassembled WGS sequence"/>
</dbReference>
<dbReference type="AlphaFoldDB" id="A0A3E2TKK8"/>
<proteinExistence type="predicted"/>
<evidence type="ECO:0000313" key="6">
    <source>
        <dbReference type="Proteomes" id="UP000261011"/>
    </source>
</evidence>
<evidence type="ECO:0000256" key="3">
    <source>
        <dbReference type="ARBA" id="ARBA00022695"/>
    </source>
</evidence>
<dbReference type="EMBL" id="QVEU01000001">
    <property type="protein sequence ID" value="RGB77894.1"/>
    <property type="molecule type" value="Genomic_DNA"/>
</dbReference>
<dbReference type="GO" id="GO:0051191">
    <property type="term" value="P:prosthetic group biosynthetic process"/>
    <property type="evidence" value="ECO:0007669"/>
    <property type="project" value="InterPro"/>
</dbReference>
<evidence type="ECO:0000256" key="4">
    <source>
        <dbReference type="ARBA" id="ARBA00048574"/>
    </source>
</evidence>
<sequence>MKKRKISMRNDYKYFTFDNIPSLNDVLDNRERRIIKIHDLEKVYPDMIIICFKLNIPGEQKINDAIINIFNLGVIDINLTLDSKNIIYNDSKKDITGPEYFCVAKGDPCDLKMKMVNIEENSYFGRLYDIDLIYKGKSVSRQELDLGPRKCFLCNDDAKICARSRKHNLDSMIRWIEDLIDNYEGTYGK</sequence>
<dbReference type="NCBIfam" id="TIGR03124">
    <property type="entry name" value="citrate_citX"/>
    <property type="match status" value="1"/>
</dbReference>
<keyword evidence="6" id="KW-1185">Reference proteome</keyword>
<evidence type="ECO:0000256" key="2">
    <source>
        <dbReference type="ARBA" id="ARBA00022679"/>
    </source>
</evidence>
<dbReference type="GO" id="GO:0016829">
    <property type="term" value="F:lyase activity"/>
    <property type="evidence" value="ECO:0007669"/>
    <property type="project" value="UniProtKB-KW"/>
</dbReference>
<keyword evidence="2 5" id="KW-0808">Transferase</keyword>
<evidence type="ECO:0000256" key="1">
    <source>
        <dbReference type="ARBA" id="ARBA00012524"/>
    </source>
</evidence>
<dbReference type="InterPro" id="IPR005551">
    <property type="entry name" value="CitX"/>
</dbReference>
<keyword evidence="3 5" id="KW-0548">Nucleotidyltransferase</keyword>
<dbReference type="OrthoDB" id="3196716at2"/>
<comment type="catalytic activity">
    <reaction evidence="4">
        <text>apo-[citrate lyase ACP] + 2'-(5''-triphospho-alpha-D-ribosyl)-3'-dephospho-CoA = holo-[citrate lyase ACP] + diphosphate</text>
        <dbReference type="Rhea" id="RHEA:16333"/>
        <dbReference type="Rhea" id="RHEA-COMP:10157"/>
        <dbReference type="Rhea" id="RHEA-COMP:10158"/>
        <dbReference type="ChEBI" id="CHEBI:29999"/>
        <dbReference type="ChEBI" id="CHEBI:33019"/>
        <dbReference type="ChEBI" id="CHEBI:61378"/>
        <dbReference type="ChEBI" id="CHEBI:82683"/>
        <dbReference type="EC" id="2.7.7.61"/>
    </reaction>
</comment>
<dbReference type="Pfam" id="PF03802">
    <property type="entry name" value="CitX"/>
    <property type="match status" value="1"/>
</dbReference>
<dbReference type="GO" id="GO:0050519">
    <property type="term" value="F:holo-citrate lyase synthase activity"/>
    <property type="evidence" value="ECO:0007669"/>
    <property type="project" value="UniProtKB-EC"/>
</dbReference>
<protein>
    <recommendedName>
        <fullName evidence="1">citrate lyase holo-[acyl-carrier protein] synthase</fullName>
        <ecNumber evidence="1">2.7.7.61</ecNumber>
    </recommendedName>
</protein>
<gene>
    <name evidence="5" type="primary">citX</name>
    <name evidence="5" type="ORF">DXA39_00115</name>
</gene>